<dbReference type="InterPro" id="IPR003280">
    <property type="entry name" value="2pore_dom_K_chnl"/>
</dbReference>
<keyword evidence="11 26" id="KW-1133">Transmembrane helix</keyword>
<proteinExistence type="inferred from homology"/>
<keyword evidence="13 26" id="KW-0472">Membrane</keyword>
<keyword evidence="6" id="KW-0633">Potassium transport</keyword>
<dbReference type="Pfam" id="PF07885">
    <property type="entry name" value="Ion_trans_2"/>
    <property type="match status" value="2"/>
</dbReference>
<evidence type="ECO:0000256" key="17">
    <source>
        <dbReference type="ARBA" id="ARBA00023303"/>
    </source>
</evidence>
<comment type="catalytic activity">
    <reaction evidence="19">
        <text>Rb(+)(in) = Rb(+)(out)</text>
        <dbReference type="Rhea" id="RHEA:78547"/>
        <dbReference type="ChEBI" id="CHEBI:49847"/>
    </reaction>
</comment>
<keyword evidence="17 24" id="KW-0407">Ion channel</keyword>
<keyword evidence="9" id="KW-0631">Potassium channel</keyword>
<feature type="transmembrane region" description="Helical" evidence="26">
    <location>
        <begin position="232"/>
        <end position="254"/>
    </location>
</feature>
<keyword evidence="8" id="KW-0479">Metal-binding</keyword>
<comment type="similarity">
    <text evidence="3 24">Belongs to the two pore domain potassium channel (TC 1.A.1.8) family.</text>
</comment>
<dbReference type="GO" id="GO:0009612">
    <property type="term" value="P:response to mechanical stimulus"/>
    <property type="evidence" value="ECO:0007669"/>
    <property type="project" value="UniProtKB-ARBA"/>
</dbReference>
<keyword evidence="10" id="KW-0630">Potassium</keyword>
<dbReference type="Ensembl" id="ENSTNIT00000013906.1">
    <property type="protein sequence ID" value="ENSTNIP00000013712.1"/>
    <property type="gene ID" value="ENSTNIG00000010788.1"/>
</dbReference>
<keyword evidence="14" id="KW-1015">Disulfide bond</keyword>
<dbReference type="GO" id="GO:0030322">
    <property type="term" value="P:stabilization of membrane potential"/>
    <property type="evidence" value="ECO:0007669"/>
    <property type="project" value="TreeGrafter"/>
</dbReference>
<dbReference type="PANTHER" id="PTHR11003">
    <property type="entry name" value="POTASSIUM CHANNEL, SUBFAMILY K"/>
    <property type="match status" value="1"/>
</dbReference>
<reference evidence="28" key="2">
    <citation type="submission" date="2004-02" db="EMBL/GenBank/DDBJ databases">
        <authorList>
            <consortium name="Genoscope"/>
            <consortium name="Whitehead Institute Centre for Genome Research"/>
        </authorList>
    </citation>
    <scope>NUCLEOTIDE SEQUENCE</scope>
</reference>
<evidence type="ECO:0000256" key="6">
    <source>
        <dbReference type="ARBA" id="ARBA00022538"/>
    </source>
</evidence>
<keyword evidence="16" id="KW-0966">Cell projection</keyword>
<feature type="transmembrane region" description="Helical" evidence="26">
    <location>
        <begin position="163"/>
        <end position="188"/>
    </location>
</feature>
<evidence type="ECO:0000256" key="22">
    <source>
        <dbReference type="ARBA" id="ARBA00068468"/>
    </source>
</evidence>
<feature type="compositionally biased region" description="Basic residues" evidence="25">
    <location>
        <begin position="297"/>
        <end position="309"/>
    </location>
</feature>
<dbReference type="GeneTree" id="ENSGT00940000160310"/>
<evidence type="ECO:0000256" key="4">
    <source>
        <dbReference type="ARBA" id="ARBA00022448"/>
    </source>
</evidence>
<evidence type="ECO:0000256" key="5">
    <source>
        <dbReference type="ARBA" id="ARBA00022475"/>
    </source>
</evidence>
<dbReference type="PRINTS" id="PR01333">
    <property type="entry name" value="2POREKCHANEL"/>
</dbReference>
<evidence type="ECO:0000256" key="1">
    <source>
        <dbReference type="ARBA" id="ARBA00004489"/>
    </source>
</evidence>
<evidence type="ECO:0000256" key="23">
    <source>
        <dbReference type="ARBA" id="ARBA00081382"/>
    </source>
</evidence>
<keyword evidence="4 24" id="KW-0813">Transport</keyword>
<evidence type="ECO:0000256" key="26">
    <source>
        <dbReference type="SAM" id="Phobius"/>
    </source>
</evidence>
<dbReference type="HOGENOM" id="CLU_022504_1_1_1"/>
<evidence type="ECO:0000256" key="24">
    <source>
        <dbReference type="RuleBase" id="RU003857"/>
    </source>
</evidence>
<dbReference type="EMBL" id="CAAE01014650">
    <property type="protein sequence ID" value="CAG01577.1"/>
    <property type="molecule type" value="Genomic_DNA"/>
</dbReference>
<evidence type="ECO:0000256" key="13">
    <source>
        <dbReference type="ARBA" id="ARBA00023136"/>
    </source>
</evidence>
<feature type="transmembrane region" description="Helical" evidence="26">
    <location>
        <begin position="200"/>
        <end position="220"/>
    </location>
</feature>
<evidence type="ECO:0000256" key="12">
    <source>
        <dbReference type="ARBA" id="ARBA00023065"/>
    </source>
</evidence>
<evidence type="ECO:0000256" key="11">
    <source>
        <dbReference type="ARBA" id="ARBA00022989"/>
    </source>
</evidence>
<dbReference type="KEGG" id="tng:GSTEN00020388G001"/>
<evidence type="ECO:0000256" key="9">
    <source>
        <dbReference type="ARBA" id="ARBA00022826"/>
    </source>
</evidence>
<comment type="catalytic activity">
    <reaction evidence="20">
        <text>Cs(+)(in) = Cs(+)(out)</text>
        <dbReference type="Rhea" id="RHEA:78555"/>
        <dbReference type="ChEBI" id="CHEBI:49547"/>
    </reaction>
</comment>
<keyword evidence="5" id="KW-1003">Cell membrane</keyword>
<organism evidence="28">
    <name type="scientific">Tetraodon nigroviridis</name>
    <name type="common">Spotted green pufferfish</name>
    <name type="synonym">Chelonodon nigroviridis</name>
    <dbReference type="NCBI Taxonomy" id="99883"/>
    <lineage>
        <taxon>Eukaryota</taxon>
        <taxon>Metazoa</taxon>
        <taxon>Chordata</taxon>
        <taxon>Craniata</taxon>
        <taxon>Vertebrata</taxon>
        <taxon>Euteleostomi</taxon>
        <taxon>Actinopterygii</taxon>
        <taxon>Neopterygii</taxon>
        <taxon>Teleostei</taxon>
        <taxon>Neoteleostei</taxon>
        <taxon>Acanthomorphata</taxon>
        <taxon>Eupercaria</taxon>
        <taxon>Tetraodontiformes</taxon>
        <taxon>Tetradontoidea</taxon>
        <taxon>Tetraodontidae</taxon>
        <taxon>Tetraodon</taxon>
    </lineage>
</organism>
<feature type="transmembrane region" description="Helical" evidence="26">
    <location>
        <begin position="115"/>
        <end position="136"/>
    </location>
</feature>
<dbReference type="GO" id="GO:0005886">
    <property type="term" value="C:plasma membrane"/>
    <property type="evidence" value="ECO:0007669"/>
    <property type="project" value="UniProtKB-SubCell"/>
</dbReference>
<reference evidence="29" key="3">
    <citation type="submission" date="2025-05" db="UniProtKB">
        <authorList>
            <consortium name="Ensembl"/>
        </authorList>
    </citation>
    <scope>IDENTIFICATION</scope>
</reference>
<dbReference type="OMA" id="VFLKWHV"/>
<keyword evidence="12 24" id="KW-0406">Ion transport</keyword>
<dbReference type="InterPro" id="IPR003976">
    <property type="entry name" value="2pore_dom_K_chnl_TREK"/>
</dbReference>
<evidence type="ECO:0000256" key="20">
    <source>
        <dbReference type="ARBA" id="ARBA00044691"/>
    </source>
</evidence>
<evidence type="ECO:0000256" key="10">
    <source>
        <dbReference type="ARBA" id="ARBA00022958"/>
    </source>
</evidence>
<dbReference type="FunFam" id="1.10.287.70:FF:000106">
    <property type="entry name" value="Potassium channel subfamily K member 4"/>
    <property type="match status" value="1"/>
</dbReference>
<evidence type="ECO:0000256" key="2">
    <source>
        <dbReference type="ARBA" id="ARBA00004651"/>
    </source>
</evidence>
<feature type="compositionally biased region" description="Low complexity" evidence="25">
    <location>
        <begin position="325"/>
        <end position="353"/>
    </location>
</feature>
<dbReference type="STRING" id="99883.ENSTNIP00000013712"/>
<keyword evidence="15" id="KW-0325">Glycoprotein</keyword>
<dbReference type="GO" id="GO:0022841">
    <property type="term" value="F:potassium ion leak channel activity"/>
    <property type="evidence" value="ECO:0007669"/>
    <property type="project" value="TreeGrafter"/>
</dbReference>
<evidence type="ECO:0000256" key="3">
    <source>
        <dbReference type="ARBA" id="ARBA00006666"/>
    </source>
</evidence>
<feature type="domain" description="Potassium channel" evidence="27">
    <location>
        <begin position="80"/>
        <end position="137"/>
    </location>
</feature>
<evidence type="ECO:0000256" key="14">
    <source>
        <dbReference type="ARBA" id="ARBA00023157"/>
    </source>
</evidence>
<reference evidence="28 30" key="1">
    <citation type="journal article" date="2004" name="Nature">
        <title>Genome duplication in the teleost fish Tetraodon nigroviridis reveals the early vertebrate proto-karyotype.</title>
        <authorList>
            <person name="Jaillon O."/>
            <person name="Aury J.-M."/>
            <person name="Brunet F."/>
            <person name="Petit J.-L."/>
            <person name="Stange-Thomann N."/>
            <person name="Mauceli E."/>
            <person name="Bouneau L."/>
            <person name="Fischer C."/>
            <person name="Ozouf-Costaz C."/>
            <person name="Bernot A."/>
            <person name="Nicaud S."/>
            <person name="Jaffe D."/>
            <person name="Fisher S."/>
            <person name="Lutfalla G."/>
            <person name="Dossat C."/>
            <person name="Segurens B."/>
            <person name="Dasilva C."/>
            <person name="Salanoubat M."/>
            <person name="Levy M."/>
            <person name="Boudet N."/>
            <person name="Castellano S."/>
            <person name="Anthouard V."/>
            <person name="Jubin C."/>
            <person name="Castelli V."/>
            <person name="Katinka M."/>
            <person name="Vacherie B."/>
            <person name="Biemont C."/>
            <person name="Skalli Z."/>
            <person name="Cattolico L."/>
            <person name="Poulain J."/>
            <person name="De Berardinis V."/>
            <person name="Cruaud C."/>
            <person name="Duprat S."/>
            <person name="Brottier P."/>
            <person name="Coutanceau J.-P."/>
            <person name="Gouzy J."/>
            <person name="Parra G."/>
            <person name="Lardier G."/>
            <person name="Chapple C."/>
            <person name="McKernan K.J."/>
            <person name="McEwan P."/>
            <person name="Bosak S."/>
            <person name="Kellis M."/>
            <person name="Volff J.-N."/>
            <person name="Guigo R."/>
            <person name="Zody M.C."/>
            <person name="Mesirov J."/>
            <person name="Lindblad-Toh K."/>
            <person name="Birren B."/>
            <person name="Nusbaum C."/>
            <person name="Kahn D."/>
            <person name="Robinson-Rechavi M."/>
            <person name="Laudet V."/>
            <person name="Schachter V."/>
            <person name="Quetier F."/>
            <person name="Saurin W."/>
            <person name="Scarpelli C."/>
            <person name="Wincker P."/>
            <person name="Lander E.S."/>
            <person name="Weissenbach J."/>
            <person name="Roest Crollius H."/>
        </authorList>
    </citation>
    <scope>NUCLEOTIDE SEQUENCE [LARGE SCALE GENOMIC DNA]</scope>
</reference>
<dbReference type="Gene3D" id="1.10.287.70">
    <property type="match status" value="1"/>
</dbReference>
<dbReference type="Proteomes" id="UP000007303">
    <property type="component" value="Unassembled WGS sequence"/>
</dbReference>
<evidence type="ECO:0000313" key="29">
    <source>
        <dbReference type="Ensembl" id="ENSTNIP00000013712.1"/>
    </source>
</evidence>
<gene>
    <name evidence="28" type="ORF">GSTENG00020388001</name>
</gene>
<keyword evidence="7 24" id="KW-0812">Transmembrane</keyword>
<evidence type="ECO:0000256" key="18">
    <source>
        <dbReference type="ARBA" id="ARBA00034430"/>
    </source>
</evidence>
<dbReference type="GO" id="GO:0015271">
    <property type="term" value="F:outward rectifier potassium channel activity"/>
    <property type="evidence" value="ECO:0007669"/>
    <property type="project" value="TreeGrafter"/>
</dbReference>
<evidence type="ECO:0000256" key="21">
    <source>
        <dbReference type="ARBA" id="ARBA00063569"/>
    </source>
</evidence>
<feature type="region of interest" description="Disordered" evidence="25">
    <location>
        <begin position="297"/>
        <end position="441"/>
    </location>
</feature>
<evidence type="ECO:0000313" key="28">
    <source>
        <dbReference type="EMBL" id="CAG01577.1"/>
    </source>
</evidence>
<feature type="domain" description="Potassium channel" evidence="27">
    <location>
        <begin position="178"/>
        <end position="255"/>
    </location>
</feature>
<evidence type="ECO:0000256" key="25">
    <source>
        <dbReference type="SAM" id="MobiDB-lite"/>
    </source>
</evidence>
<sequence>MRCSTLLSILTGVLLYLVLGAVVFRTLEAPREQDKHLQLQDVRRDFLLNFTCVGPDSLQDFVEEVVEAIGAGVDPSSNITFISQWDLASAFFFSGTIITTIGFGNTSPKTEGGQLFCIFYALVGIPLFGILLAGVGDHLGTGLRKLVAKIETLFLKWRVSPTIVRVISALLSILLGCLLFVAVPILVFQEVEKWTLLESAYFVVITLTTVGFGDYVAGSGKDGNDHWYKPLVWFWILLGLAYFASILTMIGNWLRVLSQKTRAEMEGLRAHATDWTQNIQNMSVDFRISGKIDDPFRRRRRRRHHRSRGHAPNGDAEGKEEEGQTESASYSSYSYSSSESGSGSETDSQTTQTDHVPGAPDPRLSQPLDYFGENLAFIDESSDAQSGKLPVDPLQNATRPNARPHQTRRRRQRRNHKVTRSNHDKKELNGTPAANPDLPLP</sequence>
<evidence type="ECO:0000256" key="19">
    <source>
        <dbReference type="ARBA" id="ARBA00044657"/>
    </source>
</evidence>
<comment type="catalytic activity">
    <reaction evidence="18">
        <text>K(+)(in) = K(+)(out)</text>
        <dbReference type="Rhea" id="RHEA:29463"/>
        <dbReference type="ChEBI" id="CHEBI:29103"/>
    </reaction>
</comment>
<dbReference type="PRINTS" id="PR01499">
    <property type="entry name" value="TREKCHANNEL"/>
</dbReference>
<dbReference type="GO" id="GO:0046872">
    <property type="term" value="F:metal ion binding"/>
    <property type="evidence" value="ECO:0007669"/>
    <property type="project" value="UniProtKB-KW"/>
</dbReference>
<dbReference type="InterPro" id="IPR013099">
    <property type="entry name" value="K_chnl_dom"/>
</dbReference>
<name>Q4SCQ5_TETNG</name>
<evidence type="ECO:0000256" key="16">
    <source>
        <dbReference type="ARBA" id="ARBA00023273"/>
    </source>
</evidence>
<evidence type="ECO:0000259" key="27">
    <source>
        <dbReference type="Pfam" id="PF07885"/>
    </source>
</evidence>
<comment type="subcellular location">
    <subcellularLocation>
        <location evidence="2">Cell membrane</location>
        <topology evidence="2">Multi-pass membrane protein</topology>
    </subcellularLocation>
    <subcellularLocation>
        <location evidence="1">Cell projection</location>
        <location evidence="1">Axon</location>
    </subcellularLocation>
</comment>
<dbReference type="AlphaFoldDB" id="Q4SCQ5"/>
<keyword evidence="30" id="KW-1185">Reference proteome</keyword>
<evidence type="ECO:0000313" key="30">
    <source>
        <dbReference type="Proteomes" id="UP000007303"/>
    </source>
</evidence>
<evidence type="ECO:0000256" key="15">
    <source>
        <dbReference type="ARBA" id="ARBA00023180"/>
    </source>
</evidence>
<evidence type="ECO:0000256" key="7">
    <source>
        <dbReference type="ARBA" id="ARBA00022692"/>
    </source>
</evidence>
<evidence type="ECO:0000256" key="8">
    <source>
        <dbReference type="ARBA" id="ARBA00022723"/>
    </source>
</evidence>
<feature type="compositionally biased region" description="Basic residues" evidence="25">
    <location>
        <begin position="405"/>
        <end position="420"/>
    </location>
</feature>
<dbReference type="OrthoDB" id="297496at2759"/>
<comment type="subunit">
    <text evidence="21">Homodimer; disulfide-linked. Forms heterodimers with other 2-pore domain K(+) channel subunits, such as KCNK2 and KCNK10.</text>
</comment>
<feature type="transmembrane region" description="Helical" evidence="26">
    <location>
        <begin position="82"/>
        <end position="103"/>
    </location>
</feature>
<protein>
    <recommendedName>
        <fullName evidence="22">Potassium channel subfamily K member 4</fullName>
    </recommendedName>
    <alternativeName>
        <fullName evidence="23">TWIK-related arachidonic acid-stimulated potassium channel protein</fullName>
    </alternativeName>
</protein>
<dbReference type="GO" id="GO:0030424">
    <property type="term" value="C:axon"/>
    <property type="evidence" value="ECO:0007669"/>
    <property type="project" value="UniProtKB-SubCell"/>
</dbReference>
<dbReference type="PANTHER" id="PTHR11003:SF30">
    <property type="entry name" value="POTASSIUM CHANNEL SUBFAMILY K MEMBER 4"/>
    <property type="match status" value="1"/>
</dbReference>
<dbReference type="SUPFAM" id="SSF81324">
    <property type="entry name" value="Voltage-gated potassium channels"/>
    <property type="match status" value="2"/>
</dbReference>
<accession>Q4SCQ5</accession>